<comment type="caution">
    <text evidence="2">The sequence shown here is derived from an EMBL/GenBank/DDBJ whole genome shotgun (WGS) entry which is preliminary data.</text>
</comment>
<feature type="compositionally biased region" description="Polar residues" evidence="1">
    <location>
        <begin position="513"/>
        <end position="525"/>
    </location>
</feature>
<gene>
    <name evidence="2" type="ORF">F1559_001751</name>
</gene>
<evidence type="ECO:0000256" key="1">
    <source>
        <dbReference type="SAM" id="MobiDB-lite"/>
    </source>
</evidence>
<organism evidence="2 3">
    <name type="scientific">Cyanidiococcus yangmingshanensis</name>
    <dbReference type="NCBI Taxonomy" id="2690220"/>
    <lineage>
        <taxon>Eukaryota</taxon>
        <taxon>Rhodophyta</taxon>
        <taxon>Bangiophyceae</taxon>
        <taxon>Cyanidiales</taxon>
        <taxon>Cyanidiaceae</taxon>
        <taxon>Cyanidiococcus</taxon>
    </lineage>
</organism>
<accession>A0A7J7IK77</accession>
<dbReference type="OrthoDB" id="10516470at2759"/>
<sequence length="536" mass="60199">MQELGSSPKLSTQLFFEAAASRPVAEQAALEHMITREGLESTYAASTCGAEAESSPIERKSDIDGNDLSCSLPLESRMLSRATEPCQGQLIPLDLACNDQEDVVVVENEKRQQEVLASSQNKSEKIDDAGKCEDSGISVHIFPDGYSLSESGYPRYSFGSDSRQILFCFDQGVLPPHFEIRGAKRLEVTNGKYMIFLYDHTRSETKKFCITLRMDYLNICMALVESPYVRETRQVQRALLLEAAVLRMLYRLKDLEPYLDPQTLSSHTKPSQVMNFVRTCHLSEETTYTRRLPVLDLFLRKRIDRRRQFRRNTNPGLVSQTLFLVAGNESLNRYRRMCAQGGSASSNRLPRSIPTKTTDDQGDQLLRKPVLPNLSGRLLRQMRFVLQRNTSGLTRIQSNPSQFTATSTVADELVTDYSSASASDRNIRSTSRSIEPRTVCLVDIIVRPQRGCECVIRRGQEKSRDLDILRVQIGSEKSAHAFANQFRRLLRGEGFVCEQDLTLPSEGKVAGAKSTQEHPTLASTSLRHEGDSGQPL</sequence>
<protein>
    <submittedName>
        <fullName evidence="2">Uncharacterized protein</fullName>
    </submittedName>
</protein>
<dbReference type="EMBL" id="VWRR01000006">
    <property type="protein sequence ID" value="KAF6003522.1"/>
    <property type="molecule type" value="Genomic_DNA"/>
</dbReference>
<feature type="region of interest" description="Disordered" evidence="1">
    <location>
        <begin position="340"/>
        <end position="363"/>
    </location>
</feature>
<dbReference type="AlphaFoldDB" id="A0A7J7IK77"/>
<keyword evidence="3" id="KW-1185">Reference proteome</keyword>
<feature type="compositionally biased region" description="Basic and acidic residues" evidence="1">
    <location>
        <begin position="526"/>
        <end position="536"/>
    </location>
</feature>
<reference evidence="2 3" key="1">
    <citation type="journal article" date="2020" name="J. Phycol.">
        <title>Comparative genome analysis reveals Cyanidiococcus gen. nov., a new extremophilic red algal genus sister to Cyanidioschyzon (Cyanidioschyzonaceae, Rhodophyta).</title>
        <authorList>
            <person name="Liu S.-L."/>
            <person name="Chiang Y.-R."/>
            <person name="Yoon H.S."/>
            <person name="Fu H.-Y."/>
        </authorList>
    </citation>
    <scope>NUCLEOTIDE SEQUENCE [LARGE SCALE GENOMIC DNA]</scope>
    <source>
        <strain evidence="2 3">THAL066</strain>
    </source>
</reference>
<evidence type="ECO:0000313" key="2">
    <source>
        <dbReference type="EMBL" id="KAF6003522.1"/>
    </source>
</evidence>
<name>A0A7J7IK77_9RHOD</name>
<feature type="region of interest" description="Disordered" evidence="1">
    <location>
        <begin position="507"/>
        <end position="536"/>
    </location>
</feature>
<evidence type="ECO:0000313" key="3">
    <source>
        <dbReference type="Proteomes" id="UP000530660"/>
    </source>
</evidence>
<proteinExistence type="predicted"/>
<dbReference type="Proteomes" id="UP000530660">
    <property type="component" value="Unassembled WGS sequence"/>
</dbReference>